<feature type="non-terminal residue" evidence="1">
    <location>
        <position position="44"/>
    </location>
</feature>
<name>A0ACA9RB15_9GLOM</name>
<organism evidence="1 2">
    <name type="scientific">Cetraspora pellucida</name>
    <dbReference type="NCBI Taxonomy" id="1433469"/>
    <lineage>
        <taxon>Eukaryota</taxon>
        <taxon>Fungi</taxon>
        <taxon>Fungi incertae sedis</taxon>
        <taxon>Mucoromycota</taxon>
        <taxon>Glomeromycotina</taxon>
        <taxon>Glomeromycetes</taxon>
        <taxon>Diversisporales</taxon>
        <taxon>Gigasporaceae</taxon>
        <taxon>Cetraspora</taxon>
    </lineage>
</organism>
<accession>A0ACA9RB15</accession>
<comment type="caution">
    <text evidence="1">The sequence shown here is derived from an EMBL/GenBank/DDBJ whole genome shotgun (WGS) entry which is preliminary data.</text>
</comment>
<keyword evidence="2" id="KW-1185">Reference proteome</keyword>
<proteinExistence type="predicted"/>
<feature type="non-terminal residue" evidence="1">
    <location>
        <position position="1"/>
    </location>
</feature>
<evidence type="ECO:0000313" key="1">
    <source>
        <dbReference type="EMBL" id="CAG8784120.1"/>
    </source>
</evidence>
<sequence length="44" mass="5014">KSLLKELILITSIIMYRIRYNGDAELGKSFNTFEGKCMMSKAAK</sequence>
<protein>
    <submittedName>
        <fullName evidence="1">6262_t:CDS:1</fullName>
    </submittedName>
</protein>
<dbReference type="EMBL" id="CAJVPW010063003">
    <property type="protein sequence ID" value="CAG8784120.1"/>
    <property type="molecule type" value="Genomic_DNA"/>
</dbReference>
<evidence type="ECO:0000313" key="2">
    <source>
        <dbReference type="Proteomes" id="UP000789366"/>
    </source>
</evidence>
<dbReference type="Proteomes" id="UP000789366">
    <property type="component" value="Unassembled WGS sequence"/>
</dbReference>
<gene>
    <name evidence="1" type="ORF">SPELUC_LOCUS16631</name>
</gene>
<reference evidence="1" key="1">
    <citation type="submission" date="2021-06" db="EMBL/GenBank/DDBJ databases">
        <authorList>
            <person name="Kallberg Y."/>
            <person name="Tangrot J."/>
            <person name="Rosling A."/>
        </authorList>
    </citation>
    <scope>NUCLEOTIDE SEQUENCE</scope>
    <source>
        <strain evidence="1">28 12/20/2015</strain>
    </source>
</reference>